<dbReference type="EC" id="2.1.1.80" evidence="2"/>
<dbReference type="NCBIfam" id="TIGR00229">
    <property type="entry name" value="sensory_box"/>
    <property type="match status" value="1"/>
</dbReference>
<evidence type="ECO:0000256" key="4">
    <source>
        <dbReference type="ARBA" id="ARBA00022679"/>
    </source>
</evidence>
<dbReference type="Gene3D" id="3.30.450.20">
    <property type="entry name" value="PAS domain"/>
    <property type="match status" value="2"/>
</dbReference>
<dbReference type="OrthoDB" id="9816309at2"/>
<dbReference type="InterPro" id="IPR000673">
    <property type="entry name" value="Sig_transdc_resp-reg_Me-estase"/>
</dbReference>
<dbReference type="CDD" id="cd16434">
    <property type="entry name" value="CheB-CheR_fusion"/>
    <property type="match status" value="1"/>
</dbReference>
<feature type="domain" description="CheR-type methyltransferase" evidence="10">
    <location>
        <begin position="222"/>
        <end position="498"/>
    </location>
</feature>
<organism evidence="11 12">
    <name type="scientific">marine gamma proteobacterium HTCC2143</name>
    <dbReference type="NCBI Taxonomy" id="247633"/>
    <lineage>
        <taxon>Bacteria</taxon>
        <taxon>Pseudomonadati</taxon>
        <taxon>Pseudomonadota</taxon>
        <taxon>Gammaproteobacteria</taxon>
        <taxon>Cellvibrionales</taxon>
        <taxon>Spongiibacteraceae</taxon>
        <taxon>BD1-7 clade</taxon>
    </lineage>
</organism>
<dbReference type="InterPro" id="IPR050903">
    <property type="entry name" value="Bact_Chemotaxis_MeTrfase"/>
</dbReference>
<dbReference type="Pfam" id="PF01739">
    <property type="entry name" value="CheR"/>
    <property type="match status" value="1"/>
</dbReference>
<feature type="domain" description="CheB-type methylesterase" evidence="9">
    <location>
        <begin position="15"/>
        <end position="214"/>
    </location>
</feature>
<comment type="catalytic activity">
    <reaction evidence="1">
        <text>L-glutamyl-[protein] + S-adenosyl-L-methionine = [protein]-L-glutamate 5-O-methyl ester + S-adenosyl-L-homocysteine</text>
        <dbReference type="Rhea" id="RHEA:24452"/>
        <dbReference type="Rhea" id="RHEA-COMP:10208"/>
        <dbReference type="Rhea" id="RHEA-COMP:10311"/>
        <dbReference type="ChEBI" id="CHEBI:29973"/>
        <dbReference type="ChEBI" id="CHEBI:57856"/>
        <dbReference type="ChEBI" id="CHEBI:59789"/>
        <dbReference type="ChEBI" id="CHEBI:82795"/>
        <dbReference type="EC" id="2.1.1.80"/>
    </reaction>
</comment>
<dbReference type="STRING" id="247633.GP2143_02589"/>
<protein>
    <recommendedName>
        <fullName evidence="2">protein-glutamate O-methyltransferase</fullName>
        <ecNumber evidence="2">2.1.1.80</ecNumber>
    </recommendedName>
</protein>
<dbReference type="InterPro" id="IPR000014">
    <property type="entry name" value="PAS"/>
</dbReference>
<dbReference type="SUPFAM" id="SSF47757">
    <property type="entry name" value="Chemotaxis receptor methyltransferase CheR, N-terminal domain"/>
    <property type="match status" value="1"/>
</dbReference>
<dbReference type="SMART" id="SM00091">
    <property type="entry name" value="PAS"/>
    <property type="match status" value="2"/>
</dbReference>
<dbReference type="InterPro" id="IPR036804">
    <property type="entry name" value="CheR_N_sf"/>
</dbReference>
<evidence type="ECO:0000256" key="2">
    <source>
        <dbReference type="ARBA" id="ARBA00012534"/>
    </source>
</evidence>
<feature type="coiled-coil region" evidence="7">
    <location>
        <begin position="689"/>
        <end position="762"/>
    </location>
</feature>
<dbReference type="GO" id="GO:0006935">
    <property type="term" value="P:chemotaxis"/>
    <property type="evidence" value="ECO:0007669"/>
    <property type="project" value="UniProtKB-UniRule"/>
</dbReference>
<dbReference type="SMART" id="SM00138">
    <property type="entry name" value="MeTrc"/>
    <property type="match status" value="1"/>
</dbReference>
<evidence type="ECO:0000313" key="12">
    <source>
        <dbReference type="Proteomes" id="UP000004931"/>
    </source>
</evidence>
<dbReference type="InterPro" id="IPR035909">
    <property type="entry name" value="CheB_C"/>
</dbReference>
<keyword evidence="12" id="KW-1185">Reference proteome</keyword>
<dbReference type="AlphaFoldDB" id="A0YED9"/>
<keyword evidence="6" id="KW-0378">Hydrolase</keyword>
<proteinExistence type="predicted"/>
<dbReference type="InterPro" id="IPR035965">
    <property type="entry name" value="PAS-like_dom_sf"/>
</dbReference>
<dbReference type="Proteomes" id="UP000004931">
    <property type="component" value="Unassembled WGS sequence"/>
</dbReference>
<keyword evidence="5" id="KW-0949">S-adenosyl-L-methionine</keyword>
<keyword evidence="7" id="KW-0175">Coiled coil</keyword>
<accession>A0YED9</accession>
<dbReference type="InterPro" id="IPR029063">
    <property type="entry name" value="SAM-dependent_MTases_sf"/>
</dbReference>
<dbReference type="PROSITE" id="PS50122">
    <property type="entry name" value="CHEB"/>
    <property type="match status" value="1"/>
</dbReference>
<evidence type="ECO:0000256" key="1">
    <source>
        <dbReference type="ARBA" id="ARBA00001541"/>
    </source>
</evidence>
<dbReference type="Gene3D" id="1.10.155.10">
    <property type="entry name" value="Chemotaxis receptor methyltransferase CheR, N-terminal domain"/>
    <property type="match status" value="1"/>
</dbReference>
<dbReference type="PROSITE" id="PS50112">
    <property type="entry name" value="PAS"/>
    <property type="match status" value="1"/>
</dbReference>
<dbReference type="InterPro" id="IPR022642">
    <property type="entry name" value="CheR_C"/>
</dbReference>
<dbReference type="PRINTS" id="PR00996">
    <property type="entry name" value="CHERMTFRASE"/>
</dbReference>
<feature type="active site" evidence="6">
    <location>
        <position position="64"/>
    </location>
</feature>
<keyword evidence="4" id="KW-0808">Transferase</keyword>
<reference evidence="11 12" key="1">
    <citation type="journal article" date="2010" name="J. Bacteriol.">
        <title>Genome sequence of the oligotrophic marine Gammaproteobacterium HTCC2143, isolated from the Oregon Coast.</title>
        <authorList>
            <person name="Oh H.M."/>
            <person name="Kang I."/>
            <person name="Ferriera S."/>
            <person name="Giovannoni S.J."/>
            <person name="Cho J.C."/>
        </authorList>
    </citation>
    <scope>NUCLEOTIDE SEQUENCE [LARGE SCALE GENOMIC DNA]</scope>
    <source>
        <strain evidence="11 12">HTCC2143</strain>
    </source>
</reference>
<keyword evidence="6" id="KW-0145">Chemotaxis</keyword>
<feature type="domain" description="PAS" evidence="8">
    <location>
        <begin position="879"/>
        <end position="949"/>
    </location>
</feature>
<evidence type="ECO:0000259" key="10">
    <source>
        <dbReference type="PROSITE" id="PS50123"/>
    </source>
</evidence>
<dbReference type="GO" id="GO:0005737">
    <property type="term" value="C:cytoplasm"/>
    <property type="evidence" value="ECO:0007669"/>
    <property type="project" value="InterPro"/>
</dbReference>
<dbReference type="CDD" id="cd00130">
    <property type="entry name" value="PAS"/>
    <property type="match status" value="1"/>
</dbReference>
<dbReference type="Pfam" id="PF01339">
    <property type="entry name" value="CheB_methylest"/>
    <property type="match status" value="1"/>
</dbReference>
<comment type="caution">
    <text evidence="11">The sequence shown here is derived from an EMBL/GenBank/DDBJ whole genome shotgun (WGS) entry which is preliminary data.</text>
</comment>
<dbReference type="Pfam" id="PF13596">
    <property type="entry name" value="PAS_10"/>
    <property type="match status" value="1"/>
</dbReference>
<dbReference type="Gene3D" id="3.40.50.180">
    <property type="entry name" value="Methylesterase CheB, C-terminal domain"/>
    <property type="match status" value="1"/>
</dbReference>
<dbReference type="GO" id="GO:0008983">
    <property type="term" value="F:protein-glutamate O-methyltransferase activity"/>
    <property type="evidence" value="ECO:0007669"/>
    <property type="project" value="UniProtKB-EC"/>
</dbReference>
<dbReference type="GO" id="GO:0008984">
    <property type="term" value="F:protein-glutamate methylesterase activity"/>
    <property type="evidence" value="ECO:0007669"/>
    <property type="project" value="InterPro"/>
</dbReference>
<dbReference type="PROSITE" id="PS50123">
    <property type="entry name" value="CHER"/>
    <property type="match status" value="1"/>
</dbReference>
<dbReference type="Pfam" id="PF13426">
    <property type="entry name" value="PAS_9"/>
    <property type="match status" value="1"/>
</dbReference>
<dbReference type="SUPFAM" id="SSF55785">
    <property type="entry name" value="PYP-like sensor domain (PAS domain)"/>
    <property type="match status" value="1"/>
</dbReference>
<dbReference type="eggNOG" id="COG2201">
    <property type="taxonomic scope" value="Bacteria"/>
</dbReference>
<dbReference type="PANTHER" id="PTHR24422:SF27">
    <property type="entry name" value="PROTEIN-GLUTAMATE O-METHYLTRANSFERASE"/>
    <property type="match status" value="1"/>
</dbReference>
<dbReference type="GO" id="GO:0000156">
    <property type="term" value="F:phosphorelay response regulator activity"/>
    <property type="evidence" value="ECO:0007669"/>
    <property type="project" value="InterPro"/>
</dbReference>
<dbReference type="InterPro" id="IPR000780">
    <property type="entry name" value="CheR_MeTrfase"/>
</dbReference>
<dbReference type="SUPFAM" id="SSF52738">
    <property type="entry name" value="Methylesterase CheB, C-terminal domain"/>
    <property type="match status" value="1"/>
</dbReference>
<feature type="active site" evidence="6">
    <location>
        <position position="156"/>
    </location>
</feature>
<keyword evidence="3" id="KW-0489">Methyltransferase</keyword>
<dbReference type="EMBL" id="AAVT01000006">
    <property type="protein sequence ID" value="EAW30775.1"/>
    <property type="molecule type" value="Genomic_DNA"/>
</dbReference>
<name>A0YED9_9GAMM</name>
<dbReference type="SUPFAM" id="SSF53335">
    <property type="entry name" value="S-adenosyl-L-methionine-dependent methyltransferases"/>
    <property type="match status" value="1"/>
</dbReference>
<dbReference type="Pfam" id="PF03705">
    <property type="entry name" value="CheR_N"/>
    <property type="match status" value="1"/>
</dbReference>
<gene>
    <name evidence="11" type="ORF">GP2143_02589</name>
</gene>
<evidence type="ECO:0000259" key="8">
    <source>
        <dbReference type="PROSITE" id="PS50112"/>
    </source>
</evidence>
<evidence type="ECO:0000256" key="3">
    <source>
        <dbReference type="ARBA" id="ARBA00022603"/>
    </source>
</evidence>
<evidence type="ECO:0000313" key="11">
    <source>
        <dbReference type="EMBL" id="EAW30775.1"/>
    </source>
</evidence>
<dbReference type="GO" id="GO:0032259">
    <property type="term" value="P:methylation"/>
    <property type="evidence" value="ECO:0007669"/>
    <property type="project" value="UniProtKB-KW"/>
</dbReference>
<dbReference type="PANTHER" id="PTHR24422">
    <property type="entry name" value="CHEMOTAXIS PROTEIN METHYLTRANSFERASE"/>
    <property type="match status" value="1"/>
</dbReference>
<dbReference type="eggNOG" id="COG1352">
    <property type="taxonomic scope" value="Bacteria"/>
</dbReference>
<sequence>MARKKPSNRRPKTVPISNLKSGNAFHFPIVGIGASAGGLAAFEDFFSGMPVDTDLNMAFVLVQHLAPDHKSILTELIRRYTRMQVFEVEDGMEVNINCAYIIPPNYDMAFIKGKLRLSAPTEPRGQRLPIDFFFYSLAADQNYRAIAIVLSGTGSDGTLGVRAIKGSGGMVIAQLPKTSQFDGMPVSAIATGLVDFQLAPIDMPATLLSYNKSDTDALQSPNIDIDTPESSDALQKIFGLLLLQVGHDFSDYKPNTIVRRIARRMAANEIGYIDDYVKFLQKNKDEIQALFRDLLIGVTRFFRDHEAFSSLEKIVIPKLFYNQPMEKIIRIWTIGCSTGEEAYSIAILMLEKMENLKINHEIQIFSTDIDPDALQVARNGVYPASIAADISSERLSKFFTYSEKSHTYRVHKRIRDILIFSVQNVIRDPPFSRIDLISCRNLLIYMNKELQRKLLFTFHYSLNSGGTLFLGNSENIASFPPLFTVIDRKYKLFRHTEDLKNQNQFTFPKLSGSQEYPSKNMQSDCDEKIDVAKPSLQDLTEAALLQQIDYTAALVDRLGDILYLHGRSGLYLEPSPGATGVSNILKMARQGLRFALSVALHKSVSLGEIIEKNNIKVKTNGDYIRINLKICPVKSEFFLIIFEEKKYIQEDTQRTTLKTDVALLDDSALENNGGIESLMQELHDKDDYLQTTNEALESSNEELKSSNEELQSINEEMQSTNEELETSKEELQSLNEELATVNTELKNNMEDLSILNNDMNNLLAGTGIATIFVDHQLCIMRFTPSVSAIINLLPSDQGRPLKLFVSNLKGYDEMVDDVQSVLDTLSPCVVDVETKNSRWYRLSIVPYRTLDNVIEGAVLTFIDITEIRDNHEELARLKELSQLATVMLHAGDAMVVQDTAGHIIAWNASASDIYGWTEEEALKKKMSELIPNMSQEQTLDRLKKQSKDAALRPYKAERLTKSGKILAVWITSTALKDENGATYGFATLERFISREEKGATDEKKKN</sequence>
<dbReference type="Gene3D" id="3.40.50.150">
    <property type="entry name" value="Vaccinia Virus protein VP39"/>
    <property type="match status" value="1"/>
</dbReference>
<evidence type="ECO:0000256" key="7">
    <source>
        <dbReference type="SAM" id="Coils"/>
    </source>
</evidence>
<evidence type="ECO:0000256" key="5">
    <source>
        <dbReference type="ARBA" id="ARBA00022691"/>
    </source>
</evidence>
<evidence type="ECO:0000256" key="6">
    <source>
        <dbReference type="PROSITE-ProRule" id="PRU00050"/>
    </source>
</evidence>
<feature type="active site" evidence="6">
    <location>
        <position position="35"/>
    </location>
</feature>
<dbReference type="InterPro" id="IPR022641">
    <property type="entry name" value="CheR_N"/>
</dbReference>
<evidence type="ECO:0000259" key="9">
    <source>
        <dbReference type="PROSITE" id="PS50122"/>
    </source>
</evidence>